<accession>A0A5F9D4Q3</accession>
<dbReference type="Ensembl" id="ENSOCUT00000044537.1">
    <property type="protein sequence ID" value="ENSOCUP00000040335.1"/>
    <property type="gene ID" value="ENSOCUG00000003103.4"/>
</dbReference>
<evidence type="ECO:0000256" key="11">
    <source>
        <dbReference type="ARBA" id="ARBA00023180"/>
    </source>
</evidence>
<evidence type="ECO:0000256" key="5">
    <source>
        <dbReference type="ARBA" id="ARBA00022737"/>
    </source>
</evidence>
<keyword evidence="12" id="KW-0393">Immunoglobulin domain</keyword>
<dbReference type="GO" id="GO:0016323">
    <property type="term" value="C:basolateral plasma membrane"/>
    <property type="evidence" value="ECO:0007669"/>
    <property type="project" value="TreeGrafter"/>
</dbReference>
<evidence type="ECO:0000256" key="12">
    <source>
        <dbReference type="ARBA" id="ARBA00023319"/>
    </source>
</evidence>
<gene>
    <name evidence="14" type="primary">CXADR</name>
</gene>
<keyword evidence="8" id="KW-0472">Membrane</keyword>
<keyword evidence="9" id="KW-1015">Disulfide bond</keyword>
<evidence type="ECO:0000256" key="2">
    <source>
        <dbReference type="ARBA" id="ARBA00022475"/>
    </source>
</evidence>
<dbReference type="GeneTree" id="ENSGT00940000154829"/>
<dbReference type="Gene3D" id="2.60.40.10">
    <property type="entry name" value="Immunoglobulins"/>
    <property type="match status" value="1"/>
</dbReference>
<dbReference type="PANTHER" id="PTHR44468">
    <property type="entry name" value="COXSACKIEVIRUS AND ADENOVIRUS RECEPTOR-RELATED"/>
    <property type="match status" value="1"/>
</dbReference>
<dbReference type="InterPro" id="IPR013783">
    <property type="entry name" value="Ig-like_fold"/>
</dbReference>
<feature type="chain" id="PRO_5023934380" evidence="13">
    <location>
        <begin position="20"/>
        <end position="90"/>
    </location>
</feature>
<keyword evidence="3" id="KW-0812">Transmembrane</keyword>
<dbReference type="Bgee" id="ENSOCUG00000003103">
    <property type="expression patterns" value="Expressed in upper lobe of left lung and 13 other cell types or tissues"/>
</dbReference>
<dbReference type="GO" id="GO:0014704">
    <property type="term" value="C:intercalated disc"/>
    <property type="evidence" value="ECO:0007669"/>
    <property type="project" value="TreeGrafter"/>
</dbReference>
<evidence type="ECO:0000256" key="8">
    <source>
        <dbReference type="ARBA" id="ARBA00023136"/>
    </source>
</evidence>
<keyword evidence="5" id="KW-0677">Repeat</keyword>
<dbReference type="GO" id="GO:0050839">
    <property type="term" value="F:cell adhesion molecule binding"/>
    <property type="evidence" value="ECO:0007669"/>
    <property type="project" value="TreeGrafter"/>
</dbReference>
<evidence type="ECO:0000256" key="13">
    <source>
        <dbReference type="SAM" id="SignalP"/>
    </source>
</evidence>
<keyword evidence="6" id="KW-0130">Cell adhesion</keyword>
<keyword evidence="10" id="KW-0675">Receptor</keyword>
<comment type="subcellular location">
    <subcellularLocation>
        <location evidence="1">Cell membrane</location>
        <topology evidence="1">Single-pass type I membrane protein</topology>
    </subcellularLocation>
</comment>
<evidence type="ECO:0000256" key="1">
    <source>
        <dbReference type="ARBA" id="ARBA00004251"/>
    </source>
</evidence>
<evidence type="ECO:0000256" key="4">
    <source>
        <dbReference type="ARBA" id="ARBA00022729"/>
    </source>
</evidence>
<evidence type="ECO:0000256" key="10">
    <source>
        <dbReference type="ARBA" id="ARBA00023170"/>
    </source>
</evidence>
<evidence type="ECO:0000313" key="15">
    <source>
        <dbReference type="Proteomes" id="UP000001811"/>
    </source>
</evidence>
<keyword evidence="2" id="KW-1003">Cell membrane</keyword>
<keyword evidence="11" id="KW-0325">Glycoprotein</keyword>
<keyword evidence="15" id="KW-1185">Reference proteome</keyword>
<proteinExistence type="predicted"/>
<evidence type="ECO:0000256" key="9">
    <source>
        <dbReference type="ARBA" id="ARBA00023157"/>
    </source>
</evidence>
<evidence type="ECO:0000256" key="6">
    <source>
        <dbReference type="ARBA" id="ARBA00022889"/>
    </source>
</evidence>
<dbReference type="AlphaFoldDB" id="A0A5F9D4Q3"/>
<evidence type="ECO:0000313" key="14">
    <source>
        <dbReference type="Ensembl" id="ENSOCUP00000040335.1"/>
    </source>
</evidence>
<dbReference type="InterPro" id="IPR052307">
    <property type="entry name" value="EJ_Adhesion_Regulator"/>
</dbReference>
<evidence type="ECO:0000256" key="3">
    <source>
        <dbReference type="ARBA" id="ARBA00022692"/>
    </source>
</evidence>
<feature type="signal peptide" evidence="13">
    <location>
        <begin position="1"/>
        <end position="19"/>
    </location>
</feature>
<dbReference type="PANTHER" id="PTHR44468:SF3">
    <property type="entry name" value="COXSACKIEVIRUS AND ADENOVIRUS RECEPTOR"/>
    <property type="match status" value="1"/>
</dbReference>
<reference evidence="14 15" key="1">
    <citation type="journal article" date="2011" name="Nature">
        <title>A high-resolution map of human evolutionary constraint using 29 mammals.</title>
        <authorList>
            <person name="Lindblad-Toh K."/>
            <person name="Garber M."/>
            <person name="Zuk O."/>
            <person name="Lin M.F."/>
            <person name="Parker B.J."/>
            <person name="Washietl S."/>
            <person name="Kheradpour P."/>
            <person name="Ernst J."/>
            <person name="Jordan G."/>
            <person name="Mauceli E."/>
            <person name="Ward L.D."/>
            <person name="Lowe C.B."/>
            <person name="Holloway A.K."/>
            <person name="Clamp M."/>
            <person name="Gnerre S."/>
            <person name="Alfoldi J."/>
            <person name="Beal K."/>
            <person name="Chang J."/>
            <person name="Clawson H."/>
            <person name="Cuff J."/>
            <person name="Di Palma F."/>
            <person name="Fitzgerald S."/>
            <person name="Flicek P."/>
            <person name="Guttman M."/>
            <person name="Hubisz M.J."/>
            <person name="Jaffe D.B."/>
            <person name="Jungreis I."/>
            <person name="Kent W.J."/>
            <person name="Kostka D."/>
            <person name="Lara M."/>
            <person name="Martins A.L."/>
            <person name="Massingham T."/>
            <person name="Moltke I."/>
            <person name="Raney B.J."/>
            <person name="Rasmussen M.D."/>
            <person name="Robinson J."/>
            <person name="Stark A."/>
            <person name="Vilella A.J."/>
            <person name="Wen J."/>
            <person name="Xie X."/>
            <person name="Zody M.C."/>
            <person name="Baldwin J."/>
            <person name="Bloom T."/>
            <person name="Chin C.W."/>
            <person name="Heiman D."/>
            <person name="Nicol R."/>
            <person name="Nusbaum C."/>
            <person name="Young S."/>
            <person name="Wilkinson J."/>
            <person name="Worley K.C."/>
            <person name="Kovar C.L."/>
            <person name="Muzny D.M."/>
            <person name="Gibbs R.A."/>
            <person name="Cree A."/>
            <person name="Dihn H.H."/>
            <person name="Fowler G."/>
            <person name="Jhangiani S."/>
            <person name="Joshi V."/>
            <person name="Lee S."/>
            <person name="Lewis L.R."/>
            <person name="Nazareth L.V."/>
            <person name="Okwuonu G."/>
            <person name="Santibanez J."/>
            <person name="Warren W.C."/>
            <person name="Mardis E.R."/>
            <person name="Weinstock G.M."/>
            <person name="Wilson R.K."/>
            <person name="Delehaunty K."/>
            <person name="Dooling D."/>
            <person name="Fronik C."/>
            <person name="Fulton L."/>
            <person name="Fulton B."/>
            <person name="Graves T."/>
            <person name="Minx P."/>
            <person name="Sodergren E."/>
            <person name="Birney E."/>
            <person name="Margulies E.H."/>
            <person name="Herrero J."/>
            <person name="Green E.D."/>
            <person name="Haussler D."/>
            <person name="Siepel A."/>
            <person name="Goldman N."/>
            <person name="Pollard K.S."/>
            <person name="Pedersen J.S."/>
            <person name="Lander E.S."/>
            <person name="Kellis M."/>
        </authorList>
    </citation>
    <scope>NUCLEOTIDE SEQUENCE [LARGE SCALE GENOMIC DNA]</scope>
    <source>
        <strain evidence="14 15">Thorbecke inbred</strain>
    </source>
</reference>
<dbReference type="GO" id="GO:0034109">
    <property type="term" value="P:homotypic cell-cell adhesion"/>
    <property type="evidence" value="ECO:0007669"/>
    <property type="project" value="TreeGrafter"/>
</dbReference>
<reference evidence="14" key="3">
    <citation type="submission" date="2025-09" db="UniProtKB">
        <authorList>
            <consortium name="Ensembl"/>
        </authorList>
    </citation>
    <scope>IDENTIFICATION</scope>
    <source>
        <strain evidence="14">Thorbecke</strain>
    </source>
</reference>
<dbReference type="EMBL" id="AAGW02017074">
    <property type="status" value="NOT_ANNOTATED_CDS"/>
    <property type="molecule type" value="Genomic_DNA"/>
</dbReference>
<evidence type="ECO:0000256" key="7">
    <source>
        <dbReference type="ARBA" id="ARBA00022989"/>
    </source>
</evidence>
<reference evidence="14" key="2">
    <citation type="submission" date="2025-08" db="UniProtKB">
        <authorList>
            <consortium name="Ensembl"/>
        </authorList>
    </citation>
    <scope>IDENTIFICATION</scope>
    <source>
        <strain evidence="14">Thorbecke</strain>
    </source>
</reference>
<keyword evidence="4 13" id="KW-0732">Signal</keyword>
<name>A0A5F9D4Q3_RABIT</name>
<keyword evidence="7" id="KW-1133">Transmembrane helix</keyword>
<dbReference type="Proteomes" id="UP000001811">
    <property type="component" value="Chromosome 14"/>
</dbReference>
<dbReference type="EMBL" id="AAGW02017075">
    <property type="status" value="NOT_ANNOTATED_CDS"/>
    <property type="molecule type" value="Genomic_DNA"/>
</dbReference>
<dbReference type="GO" id="GO:0005923">
    <property type="term" value="C:bicellular tight junction"/>
    <property type="evidence" value="ECO:0007669"/>
    <property type="project" value="TreeGrafter"/>
</dbReference>
<protein>
    <submittedName>
        <fullName evidence="14">CXADR Ig-like cell adhesion molecule</fullName>
    </submittedName>
</protein>
<sequence>MALLLRFVLLCGVADFARSLTIINPEQMIEKAKGETAYLPCKFTVSDEDQGPLDIEWLLSPADNQKPDQVGRCASSQESYLYCQKLHWQQ</sequence>
<organism evidence="14 15">
    <name type="scientific">Oryctolagus cuniculus</name>
    <name type="common">Rabbit</name>
    <dbReference type="NCBI Taxonomy" id="9986"/>
    <lineage>
        <taxon>Eukaryota</taxon>
        <taxon>Metazoa</taxon>
        <taxon>Chordata</taxon>
        <taxon>Craniata</taxon>
        <taxon>Vertebrata</taxon>
        <taxon>Euteleostomi</taxon>
        <taxon>Mammalia</taxon>
        <taxon>Eutheria</taxon>
        <taxon>Euarchontoglires</taxon>
        <taxon>Glires</taxon>
        <taxon>Lagomorpha</taxon>
        <taxon>Leporidae</taxon>
        <taxon>Oryctolagus</taxon>
    </lineage>
</organism>